<comment type="caution">
    <text evidence="6">The sequence shown here is derived from an EMBL/GenBank/DDBJ whole genome shotgun (WGS) entry which is preliminary data.</text>
</comment>
<keyword evidence="2 5" id="KW-0812">Transmembrane</keyword>
<dbReference type="Pfam" id="PF07155">
    <property type="entry name" value="ECF-ribofla_trS"/>
    <property type="match status" value="1"/>
</dbReference>
<dbReference type="STRING" id="1423729.FC80_GL001105"/>
<dbReference type="InterPro" id="IPR022914">
    <property type="entry name" value="UPF0397"/>
</dbReference>
<proteinExistence type="inferred from homology"/>
<accession>A0A0R2CMD2</accession>
<evidence type="ECO:0000313" key="6">
    <source>
        <dbReference type="EMBL" id="KRM91108.1"/>
    </source>
</evidence>
<gene>
    <name evidence="6" type="ORF">FC80_GL001105</name>
</gene>
<dbReference type="RefSeq" id="WP_057829310.1">
    <property type="nucleotide sequence ID" value="NZ_AYZE01000014.1"/>
</dbReference>
<evidence type="ECO:0000256" key="4">
    <source>
        <dbReference type="ARBA" id="ARBA00023136"/>
    </source>
</evidence>
<feature type="transmembrane region" description="Helical" evidence="5">
    <location>
        <begin position="79"/>
        <end position="96"/>
    </location>
</feature>
<reference evidence="6 7" key="1">
    <citation type="journal article" date="2015" name="Genome Announc.">
        <title>Expanding the biotechnology potential of lactobacilli through comparative genomics of 213 strains and associated genera.</title>
        <authorList>
            <person name="Sun Z."/>
            <person name="Harris H.M."/>
            <person name="McCann A."/>
            <person name="Guo C."/>
            <person name="Argimon S."/>
            <person name="Zhang W."/>
            <person name="Yang X."/>
            <person name="Jeffery I.B."/>
            <person name="Cooney J.C."/>
            <person name="Kagawa T.F."/>
            <person name="Liu W."/>
            <person name="Song Y."/>
            <person name="Salvetti E."/>
            <person name="Wrobel A."/>
            <person name="Rasinkangas P."/>
            <person name="Parkhill J."/>
            <person name="Rea M.C."/>
            <person name="O'Sullivan O."/>
            <person name="Ritari J."/>
            <person name="Douillard F.P."/>
            <person name="Paul Ross R."/>
            <person name="Yang R."/>
            <person name="Briner A.E."/>
            <person name="Felis G.E."/>
            <person name="de Vos W.M."/>
            <person name="Barrangou R."/>
            <person name="Klaenhammer T.R."/>
            <person name="Caufield P.W."/>
            <person name="Cui Y."/>
            <person name="Zhang H."/>
            <person name="O'Toole P.W."/>
        </authorList>
    </citation>
    <scope>NUCLEOTIDE SEQUENCE [LARGE SCALE GENOMIC DNA]</scope>
    <source>
        <strain evidence="6 7">DSM 21116</strain>
    </source>
</reference>
<comment type="subcellular location">
    <subcellularLocation>
        <location evidence="5">Cell membrane</location>
        <topology evidence="5">Multi-pass membrane protein</topology>
    </subcellularLocation>
</comment>
<dbReference type="InterPro" id="IPR009825">
    <property type="entry name" value="ECF_substrate-spec-like"/>
</dbReference>
<keyword evidence="7" id="KW-1185">Reference proteome</keyword>
<keyword evidence="3 5" id="KW-1133">Transmembrane helix</keyword>
<dbReference type="Proteomes" id="UP000051131">
    <property type="component" value="Unassembled WGS sequence"/>
</dbReference>
<evidence type="ECO:0000313" key="7">
    <source>
        <dbReference type="Proteomes" id="UP000051131"/>
    </source>
</evidence>
<dbReference type="EMBL" id="AYZE01000014">
    <property type="protein sequence ID" value="KRM91108.1"/>
    <property type="molecule type" value="Genomic_DNA"/>
</dbReference>
<dbReference type="AlphaFoldDB" id="A0A0R2CMD2"/>
<dbReference type="HAMAP" id="MF_01572">
    <property type="entry name" value="UPF0397"/>
    <property type="match status" value="1"/>
</dbReference>
<dbReference type="GO" id="GO:0005886">
    <property type="term" value="C:plasma membrane"/>
    <property type="evidence" value="ECO:0007669"/>
    <property type="project" value="UniProtKB-SubCell"/>
</dbReference>
<dbReference type="OrthoDB" id="4550662at2"/>
<dbReference type="PATRIC" id="fig|1423729.3.peg.1119"/>
<comment type="similarity">
    <text evidence="5">Belongs to the UPF0397 family.</text>
</comment>
<keyword evidence="1 5" id="KW-1003">Cell membrane</keyword>
<dbReference type="PANTHER" id="PTHR37815:SF3">
    <property type="entry name" value="UPF0397 PROTEIN SPR0429"/>
    <property type="match status" value="1"/>
</dbReference>
<name>A0A0R2CMD2_9LACO</name>
<feature type="transmembrane region" description="Helical" evidence="5">
    <location>
        <begin position="108"/>
        <end position="131"/>
    </location>
</feature>
<feature type="transmembrane region" description="Helical" evidence="5">
    <location>
        <begin position="151"/>
        <end position="173"/>
    </location>
</feature>
<feature type="transmembrane region" description="Helical" evidence="5">
    <location>
        <begin position="46"/>
        <end position="67"/>
    </location>
</feature>
<protein>
    <recommendedName>
        <fullName evidence="5">UPF0397 protein FC80_GL001105</fullName>
    </recommendedName>
</protein>
<evidence type="ECO:0000256" key="5">
    <source>
        <dbReference type="HAMAP-Rule" id="MF_01572"/>
    </source>
</evidence>
<dbReference type="PANTHER" id="PTHR37815">
    <property type="entry name" value="UPF0397 PROTEIN BC_2624-RELATED"/>
    <property type="match status" value="1"/>
</dbReference>
<evidence type="ECO:0000256" key="1">
    <source>
        <dbReference type="ARBA" id="ARBA00022475"/>
    </source>
</evidence>
<evidence type="ECO:0000256" key="3">
    <source>
        <dbReference type="ARBA" id="ARBA00022989"/>
    </source>
</evidence>
<dbReference type="Gene3D" id="1.10.1760.20">
    <property type="match status" value="1"/>
</dbReference>
<dbReference type="NCBIfam" id="NF010182">
    <property type="entry name" value="PRK13661.1"/>
    <property type="match status" value="1"/>
</dbReference>
<organism evidence="6 7">
    <name type="scientific">Liquorilactobacillus cacaonum DSM 21116</name>
    <dbReference type="NCBI Taxonomy" id="1423729"/>
    <lineage>
        <taxon>Bacteria</taxon>
        <taxon>Bacillati</taxon>
        <taxon>Bacillota</taxon>
        <taxon>Bacilli</taxon>
        <taxon>Lactobacillales</taxon>
        <taxon>Lactobacillaceae</taxon>
        <taxon>Liquorilactobacillus</taxon>
    </lineage>
</organism>
<feature type="transmembrane region" description="Helical" evidence="5">
    <location>
        <begin position="12"/>
        <end position="34"/>
    </location>
</feature>
<evidence type="ECO:0000256" key="2">
    <source>
        <dbReference type="ARBA" id="ARBA00022692"/>
    </source>
</evidence>
<keyword evidence="4 5" id="KW-0472">Membrane</keyword>
<sequence length="186" mass="20067">MKKKDNNSVQVVVATGIGAAIIFVLMKFIAIPTGISDTQVNVAEGFLPLLAAIYGPVAAGLAMFIGHALNDFVTYGSPWWTWVIVDGLVGVAFGLFKRQLDIQSGSLSVAKLVLFNVYQVVVNFIGWVLLAPTGDVLIYHEPASKVYLQGITTWILNSASVAIIGTILLVLYAKTRTKRGSLKKEK</sequence>